<organism evidence="2 3">
    <name type="scientific">Apiospora marii</name>
    <dbReference type="NCBI Taxonomy" id="335849"/>
    <lineage>
        <taxon>Eukaryota</taxon>
        <taxon>Fungi</taxon>
        <taxon>Dikarya</taxon>
        <taxon>Ascomycota</taxon>
        <taxon>Pezizomycotina</taxon>
        <taxon>Sordariomycetes</taxon>
        <taxon>Xylariomycetidae</taxon>
        <taxon>Amphisphaeriales</taxon>
        <taxon>Apiosporaceae</taxon>
        <taxon>Apiospora</taxon>
    </lineage>
</organism>
<evidence type="ECO:0000313" key="2">
    <source>
        <dbReference type="EMBL" id="KAK7998487.1"/>
    </source>
</evidence>
<proteinExistence type="predicted"/>
<reference evidence="2 3" key="1">
    <citation type="submission" date="2023-01" db="EMBL/GenBank/DDBJ databases">
        <title>Analysis of 21 Apiospora genomes using comparative genomics revels a genus with tremendous synthesis potential of carbohydrate active enzymes and secondary metabolites.</title>
        <authorList>
            <person name="Sorensen T."/>
        </authorList>
    </citation>
    <scope>NUCLEOTIDE SEQUENCE [LARGE SCALE GENOMIC DNA]</scope>
    <source>
        <strain evidence="2 3">CBS 20057</strain>
    </source>
</reference>
<feature type="compositionally biased region" description="Basic and acidic residues" evidence="1">
    <location>
        <begin position="90"/>
        <end position="103"/>
    </location>
</feature>
<accession>A0ABR1R2V9</accession>
<name>A0ABR1R2V9_9PEZI</name>
<gene>
    <name evidence="2" type="ORF">PG991_014966</name>
</gene>
<dbReference type="EMBL" id="JAQQWI010000021">
    <property type="protein sequence ID" value="KAK7998487.1"/>
    <property type="molecule type" value="Genomic_DNA"/>
</dbReference>
<sequence length="103" mass="11525">MDAIFTSQKNLIQSMGLSKVRVIHNPNYQSHGTKSYVYLLNRLGFEPTKPGPYRHVMRTHQHGLAAVKRALGGRVRQDRVLVKQTGGDSNHGEVTADDRATRS</sequence>
<feature type="region of interest" description="Disordered" evidence="1">
    <location>
        <begin position="81"/>
        <end position="103"/>
    </location>
</feature>
<protein>
    <submittedName>
        <fullName evidence="2">Aspartic endopeptidase</fullName>
    </submittedName>
</protein>
<dbReference type="Proteomes" id="UP001396898">
    <property type="component" value="Unassembled WGS sequence"/>
</dbReference>
<evidence type="ECO:0000313" key="3">
    <source>
        <dbReference type="Proteomes" id="UP001396898"/>
    </source>
</evidence>
<keyword evidence="3" id="KW-1185">Reference proteome</keyword>
<evidence type="ECO:0000256" key="1">
    <source>
        <dbReference type="SAM" id="MobiDB-lite"/>
    </source>
</evidence>
<comment type="caution">
    <text evidence="2">The sequence shown here is derived from an EMBL/GenBank/DDBJ whole genome shotgun (WGS) entry which is preliminary data.</text>
</comment>